<dbReference type="GO" id="GO:0004589">
    <property type="term" value="F:dihydroorotate dehydrogenase (NAD+) activity"/>
    <property type="evidence" value="ECO:0007669"/>
    <property type="project" value="UniProtKB-EC"/>
</dbReference>
<gene>
    <name evidence="23" type="ORF">CCE28_06735</name>
</gene>
<evidence type="ECO:0000256" key="17">
    <source>
        <dbReference type="ARBA" id="ARBA00048792"/>
    </source>
</evidence>
<evidence type="ECO:0000256" key="4">
    <source>
        <dbReference type="ARBA" id="ARBA00008008"/>
    </source>
</evidence>
<comment type="pathway">
    <text evidence="3">Pyrimidine metabolism; UMP biosynthesis via de novo pathway; orotate from (S)-dihydroorotate (NAD(+) route): step 1/1.</text>
</comment>
<sequence>MNLSVNFMGIELKNPLIIAAGPWTRNGEMMKKAVDAGVGAVVTETIVNEIRANVRPRLVEKEGGMQNIGLYSEFTLEEWENEIGYVKEQGGVVIANILAQTPSEMAYIASRVEKFGADAIELGVASPHGEGIEVLASNPYQLYEITNRVVERVKIPVMVKLSPNVTNVAKLAKVAEKAGASAISAIDTVRSIIGVDVKAGKPLLPTYGGYSGTPIRPIGLAAVASISQAINLQVCGIGGIENYYNILEYMMLGASTIQMGTSIILNGFDHIGKVIYDLEKWMIDNRYENFEEIRGKALTSLKSFDEMKIEPYIAQTEKECVNAHCEKCKIGCIYNAIKKEGKKVIVDTERCTGCGLCVSICSHKNFKLIWKE</sequence>
<evidence type="ECO:0000256" key="18">
    <source>
        <dbReference type="ARBA" id="ARBA00048996"/>
    </source>
</evidence>
<dbReference type="InterPro" id="IPR005720">
    <property type="entry name" value="Dihydroorotate_DH_cat"/>
</dbReference>
<evidence type="ECO:0000313" key="24">
    <source>
        <dbReference type="Proteomes" id="UP000216024"/>
    </source>
</evidence>
<evidence type="ECO:0000256" key="11">
    <source>
        <dbReference type="ARBA" id="ARBA00023027"/>
    </source>
</evidence>
<dbReference type="GO" id="GO:0005737">
    <property type="term" value="C:cytoplasm"/>
    <property type="evidence" value="ECO:0007669"/>
    <property type="project" value="InterPro"/>
</dbReference>
<comment type="similarity">
    <text evidence="4">Belongs to the dihydroorotate dehydrogenase family. Type 1 subfamily.</text>
</comment>
<proteinExistence type="inferred from homology"/>
<evidence type="ECO:0000256" key="19">
    <source>
        <dbReference type="ARBA" id="ARBA00049578"/>
    </source>
</evidence>
<dbReference type="Pfam" id="PF12797">
    <property type="entry name" value="Fer4_2"/>
    <property type="match status" value="1"/>
</dbReference>
<evidence type="ECO:0000256" key="1">
    <source>
        <dbReference type="ARBA" id="ARBA00001917"/>
    </source>
</evidence>
<evidence type="ECO:0000256" key="16">
    <source>
        <dbReference type="ARBA" id="ARBA00047685"/>
    </source>
</evidence>
<comment type="cofactor">
    <cofactor evidence="1">
        <name>FMN</name>
        <dbReference type="ChEBI" id="CHEBI:58210"/>
    </cofactor>
</comment>
<dbReference type="EMBL" id="NIBG01000004">
    <property type="protein sequence ID" value="PAB60066.1"/>
    <property type="molecule type" value="Genomic_DNA"/>
</dbReference>
<dbReference type="SUPFAM" id="SSF54862">
    <property type="entry name" value="4Fe-4S ferredoxins"/>
    <property type="match status" value="1"/>
</dbReference>
<dbReference type="PANTHER" id="PTHR43073:SF2">
    <property type="entry name" value="DIHYDROPYRIMIDINE DEHYDROGENASE [NADP(+)]"/>
    <property type="match status" value="1"/>
</dbReference>
<evidence type="ECO:0000256" key="14">
    <source>
        <dbReference type="ARBA" id="ARBA00032046"/>
    </source>
</evidence>
<evidence type="ECO:0000256" key="20">
    <source>
        <dbReference type="ARBA" id="ARBA00049714"/>
    </source>
</evidence>
<evidence type="ECO:0000256" key="9">
    <source>
        <dbReference type="ARBA" id="ARBA00022643"/>
    </source>
</evidence>
<comment type="catalytic activity">
    <reaction evidence="16">
        <text>5,6-dihydrothymine + NAD(+) = thymine + NADH + H(+)</text>
        <dbReference type="Rhea" id="RHEA:28791"/>
        <dbReference type="ChEBI" id="CHEBI:15378"/>
        <dbReference type="ChEBI" id="CHEBI:17821"/>
        <dbReference type="ChEBI" id="CHEBI:27468"/>
        <dbReference type="ChEBI" id="CHEBI:57540"/>
        <dbReference type="ChEBI" id="CHEBI:57945"/>
        <dbReference type="EC" id="1.3.1.1"/>
    </reaction>
</comment>
<dbReference type="EC" id="1.3.1.14" evidence="6"/>
<comment type="subunit">
    <text evidence="20">Heterotetramer of 2 PreA and 2 PreT subunits.</text>
</comment>
<accession>A0A267MKK6</accession>
<comment type="similarity">
    <text evidence="5">Belongs to the dihydropyrimidine dehydrogenase family.</text>
</comment>
<comment type="function">
    <text evidence="2">Catalyzes the conversion of dihydroorotate to orotate with NAD(+) as electron acceptor.</text>
</comment>
<dbReference type="InterPro" id="IPR017896">
    <property type="entry name" value="4Fe4S_Fe-S-bd"/>
</dbReference>
<dbReference type="GO" id="GO:0006210">
    <property type="term" value="P:thymine catabolic process"/>
    <property type="evidence" value="ECO:0007669"/>
    <property type="project" value="TreeGrafter"/>
</dbReference>
<dbReference type="FunFam" id="3.20.20.70:FF:000027">
    <property type="entry name" value="Dihydropyrimidine dehydrogenase [NADP(+)]"/>
    <property type="match status" value="1"/>
</dbReference>
<keyword evidence="24" id="KW-1185">Reference proteome</keyword>
<comment type="caution">
    <text evidence="23">The sequence shown here is derived from an EMBL/GenBank/DDBJ whole genome shotgun (WGS) entry which is preliminary data.</text>
</comment>
<dbReference type="Gene3D" id="3.30.70.20">
    <property type="match status" value="1"/>
</dbReference>
<dbReference type="Gene3D" id="3.20.20.70">
    <property type="entry name" value="Aldolase class I"/>
    <property type="match status" value="1"/>
</dbReference>
<dbReference type="GO" id="GO:0006212">
    <property type="term" value="P:uracil catabolic process"/>
    <property type="evidence" value="ECO:0007669"/>
    <property type="project" value="TreeGrafter"/>
</dbReference>
<evidence type="ECO:0000256" key="6">
    <source>
        <dbReference type="ARBA" id="ARBA00012061"/>
    </source>
</evidence>
<dbReference type="AlphaFoldDB" id="A0A267MKK6"/>
<evidence type="ECO:0000313" key="23">
    <source>
        <dbReference type="EMBL" id="PAB60066.1"/>
    </source>
</evidence>
<comment type="function">
    <text evidence="19">Involved in pyrimidine base degradation. Catalyzes physiologically the reduction of uracil to 5,6-dihydrouracil (DHU) by using NADH as a specific cosubstrate. It also catalyzes the reverse reaction and the reduction of thymine to 5,6-dihydrothymine (DHT).</text>
</comment>
<reference evidence="23 24" key="1">
    <citation type="submission" date="2017-06" db="EMBL/GenBank/DDBJ databases">
        <title>Draft genome sequence of anaerobic fermentative bacterium Anaeromicrobium sediminis DY2726D isolated from West Pacific Ocean sediments.</title>
        <authorList>
            <person name="Zeng X."/>
        </authorList>
    </citation>
    <scope>NUCLEOTIDE SEQUENCE [LARGE SCALE GENOMIC DNA]</scope>
    <source>
        <strain evidence="23 24">DY2726D</strain>
    </source>
</reference>
<evidence type="ECO:0000259" key="22">
    <source>
        <dbReference type="PROSITE" id="PS51379"/>
    </source>
</evidence>
<dbReference type="GO" id="GO:0050661">
    <property type="term" value="F:NADP binding"/>
    <property type="evidence" value="ECO:0007669"/>
    <property type="project" value="TreeGrafter"/>
</dbReference>
<dbReference type="PANTHER" id="PTHR43073">
    <property type="entry name" value="DIHYDROPYRIMIDINE DEHYDROGENASE [NADP(+)]"/>
    <property type="match status" value="1"/>
</dbReference>
<comment type="catalytic activity">
    <reaction evidence="17">
        <text>5,6-dihydrouracil + NAD(+) = uracil + NADH + H(+)</text>
        <dbReference type="Rhea" id="RHEA:20189"/>
        <dbReference type="ChEBI" id="CHEBI:15378"/>
        <dbReference type="ChEBI" id="CHEBI:15901"/>
        <dbReference type="ChEBI" id="CHEBI:17568"/>
        <dbReference type="ChEBI" id="CHEBI:57540"/>
        <dbReference type="ChEBI" id="CHEBI:57945"/>
        <dbReference type="EC" id="1.3.1.1"/>
    </reaction>
</comment>
<dbReference type="GO" id="GO:0002058">
    <property type="term" value="F:uracil binding"/>
    <property type="evidence" value="ECO:0007669"/>
    <property type="project" value="TreeGrafter"/>
</dbReference>
<evidence type="ECO:0000256" key="10">
    <source>
        <dbReference type="ARBA" id="ARBA00023002"/>
    </source>
</evidence>
<evidence type="ECO:0000256" key="7">
    <source>
        <dbReference type="ARBA" id="ARBA00018101"/>
    </source>
</evidence>
<comment type="catalytic activity">
    <reaction evidence="18">
        <text>(S)-dihydroorotate + NAD(+) = orotate + NADH + H(+)</text>
        <dbReference type="Rhea" id="RHEA:13513"/>
        <dbReference type="ChEBI" id="CHEBI:15378"/>
        <dbReference type="ChEBI" id="CHEBI:30839"/>
        <dbReference type="ChEBI" id="CHEBI:30864"/>
        <dbReference type="ChEBI" id="CHEBI:57540"/>
        <dbReference type="ChEBI" id="CHEBI:57945"/>
        <dbReference type="EC" id="1.3.1.14"/>
    </reaction>
</comment>
<dbReference type="InterPro" id="IPR013785">
    <property type="entry name" value="Aldolase_TIM"/>
</dbReference>
<evidence type="ECO:0000256" key="3">
    <source>
        <dbReference type="ARBA" id="ARBA00004715"/>
    </source>
</evidence>
<keyword evidence="11" id="KW-0520">NAD</keyword>
<evidence type="ECO:0000256" key="2">
    <source>
        <dbReference type="ARBA" id="ARBA00003616"/>
    </source>
</evidence>
<keyword evidence="8" id="KW-0285">Flavoprotein</keyword>
<dbReference type="SUPFAM" id="SSF51395">
    <property type="entry name" value="FMN-linked oxidoreductases"/>
    <property type="match status" value="1"/>
</dbReference>
<keyword evidence="9" id="KW-0288">FMN</keyword>
<protein>
    <recommendedName>
        <fullName evidence="7">Dihydroorotate dehydrogenase B (NAD(+)), catalytic subunit</fullName>
        <ecNumber evidence="21">1.3.1.1</ecNumber>
        <ecNumber evidence="6">1.3.1.14</ecNumber>
    </recommendedName>
    <alternativeName>
        <fullName evidence="12">Dihydroorotate oxidase B</fullName>
    </alternativeName>
    <alternativeName>
        <fullName evidence="15">Dihydrothymine dehydrogenase</fullName>
    </alternativeName>
    <alternativeName>
        <fullName evidence="13">Dihydrouracil dehydrogenase</fullName>
    </alternativeName>
    <alternativeName>
        <fullName evidence="14">Orotate reductase (NADH)</fullName>
    </alternativeName>
</protein>
<evidence type="ECO:0000256" key="21">
    <source>
        <dbReference type="ARBA" id="ARBA00049728"/>
    </source>
</evidence>
<keyword evidence="10" id="KW-0560">Oxidoreductase</keyword>
<evidence type="ECO:0000256" key="5">
    <source>
        <dbReference type="ARBA" id="ARBA00010804"/>
    </source>
</evidence>
<dbReference type="Pfam" id="PF01180">
    <property type="entry name" value="DHO_dh"/>
    <property type="match status" value="1"/>
</dbReference>
<dbReference type="PROSITE" id="PS51379">
    <property type="entry name" value="4FE4S_FER_2"/>
    <property type="match status" value="1"/>
</dbReference>
<dbReference type="EC" id="1.3.1.1" evidence="21"/>
<name>A0A267MKK6_9FIRM</name>
<organism evidence="23 24">
    <name type="scientific">Anaeromicrobium sediminis</name>
    <dbReference type="NCBI Taxonomy" id="1478221"/>
    <lineage>
        <taxon>Bacteria</taxon>
        <taxon>Bacillati</taxon>
        <taxon>Bacillota</taxon>
        <taxon>Clostridia</taxon>
        <taxon>Peptostreptococcales</taxon>
        <taxon>Thermotaleaceae</taxon>
        <taxon>Anaeromicrobium</taxon>
    </lineage>
</organism>
<dbReference type="Proteomes" id="UP000216024">
    <property type="component" value="Unassembled WGS sequence"/>
</dbReference>
<evidence type="ECO:0000256" key="8">
    <source>
        <dbReference type="ARBA" id="ARBA00022630"/>
    </source>
</evidence>
<feature type="domain" description="4Fe-4S ferredoxin-type" evidence="22">
    <location>
        <begin position="342"/>
        <end position="371"/>
    </location>
</feature>
<evidence type="ECO:0000256" key="15">
    <source>
        <dbReference type="ARBA" id="ARBA00032722"/>
    </source>
</evidence>
<dbReference type="OrthoDB" id="9794954at2"/>
<dbReference type="GO" id="GO:0004159">
    <property type="term" value="F:dihydropyrimidine dehydrogenase (NAD+) activity"/>
    <property type="evidence" value="ECO:0007669"/>
    <property type="project" value="UniProtKB-EC"/>
</dbReference>
<dbReference type="RefSeq" id="WP_095132270.1">
    <property type="nucleotide sequence ID" value="NZ_NIBG01000004.1"/>
</dbReference>
<evidence type="ECO:0000256" key="12">
    <source>
        <dbReference type="ARBA" id="ARBA00029718"/>
    </source>
</evidence>
<evidence type="ECO:0000256" key="13">
    <source>
        <dbReference type="ARBA" id="ARBA00030119"/>
    </source>
</evidence>